<feature type="transmembrane region" description="Helical" evidence="1">
    <location>
        <begin position="20"/>
        <end position="38"/>
    </location>
</feature>
<accession>A0A450U0T0</accession>
<dbReference type="EMBL" id="CAADFE010000090">
    <property type="protein sequence ID" value="VFJ75842.1"/>
    <property type="molecule type" value="Genomic_DNA"/>
</dbReference>
<feature type="transmembrane region" description="Helical" evidence="1">
    <location>
        <begin position="80"/>
        <end position="99"/>
    </location>
</feature>
<gene>
    <name evidence="2" type="ORF">BECKFW1821C_GA0114237_109011</name>
</gene>
<evidence type="ECO:0000256" key="1">
    <source>
        <dbReference type="SAM" id="Phobius"/>
    </source>
</evidence>
<keyword evidence="1" id="KW-0472">Membrane</keyword>
<proteinExistence type="predicted"/>
<protein>
    <submittedName>
        <fullName evidence="2">Uncharacterized protein</fullName>
    </submittedName>
</protein>
<name>A0A450U0T0_9GAMM</name>
<keyword evidence="1" id="KW-1133">Transmembrane helix</keyword>
<evidence type="ECO:0000313" key="2">
    <source>
        <dbReference type="EMBL" id="VFJ75842.1"/>
    </source>
</evidence>
<dbReference type="AlphaFoldDB" id="A0A450U0T0"/>
<organism evidence="2">
    <name type="scientific">Candidatus Kentrum sp. FW</name>
    <dbReference type="NCBI Taxonomy" id="2126338"/>
    <lineage>
        <taxon>Bacteria</taxon>
        <taxon>Pseudomonadati</taxon>
        <taxon>Pseudomonadota</taxon>
        <taxon>Gammaproteobacteria</taxon>
        <taxon>Candidatus Kentrum</taxon>
    </lineage>
</organism>
<keyword evidence="1" id="KW-0812">Transmembrane</keyword>
<reference evidence="2" key="1">
    <citation type="submission" date="2019-02" db="EMBL/GenBank/DDBJ databases">
        <authorList>
            <person name="Gruber-Vodicka R. H."/>
            <person name="Seah K. B. B."/>
        </authorList>
    </citation>
    <scope>NUCLEOTIDE SEQUENCE</scope>
    <source>
        <strain evidence="2">BECK_BZ131</strain>
    </source>
</reference>
<sequence>MPIESEWIADIASVLERIPTTASWGTAYATIAAIIIAARRKAEPQMARTRRLLQAVRTENQDFYPRKARNTKKYIRSFPYYYPSISCFWCTFFIPRFSIELLRCFWDRRVVLSKNTSDVKNAEYNPVIPGAIPEQSGMDRWQVKNRLQHWLRQDPLISRDGYKKIKFQPRFTNLFISRSALQISLVLTVL</sequence>